<dbReference type="EMBL" id="CP114040">
    <property type="protein sequence ID" value="WAS95150.1"/>
    <property type="molecule type" value="Genomic_DNA"/>
</dbReference>
<evidence type="ECO:0000313" key="2">
    <source>
        <dbReference type="Proteomes" id="UP001164459"/>
    </source>
</evidence>
<keyword evidence="2" id="KW-1185">Reference proteome</keyword>
<evidence type="ECO:0000313" key="1">
    <source>
        <dbReference type="EMBL" id="WAS95150.1"/>
    </source>
</evidence>
<evidence type="ECO:0008006" key="3">
    <source>
        <dbReference type="Google" id="ProtNLM"/>
    </source>
</evidence>
<accession>A0ABY7H7U0</accession>
<dbReference type="RefSeq" id="WP_269037482.1">
    <property type="nucleotide sequence ID" value="NZ_CP114040.1"/>
</dbReference>
<protein>
    <recommendedName>
        <fullName evidence="3">RiboL-PSP-HEPN domain-containing protein</fullName>
    </recommendedName>
</protein>
<proteinExistence type="predicted"/>
<reference evidence="1" key="1">
    <citation type="submission" date="2022-11" db="EMBL/GenBank/DDBJ databases">
        <title>Minimal conservation of predation-associated metabolite biosynthetic gene clusters underscores biosynthetic potential of Myxococcota including descriptions for ten novel species: Archangium lansinium sp. nov., Myxococcus landrumus sp. nov., Nannocystis bai.</title>
        <authorList>
            <person name="Ahearne A."/>
            <person name="Stevens C."/>
            <person name="Dowd S."/>
        </authorList>
    </citation>
    <scope>NUCLEOTIDE SEQUENCE</scope>
    <source>
        <strain evidence="1">Fl3</strain>
    </source>
</reference>
<sequence length="198" mass="22810">MSAAENIRSRFHKNLKRTHHLLEVFRTLHRGGERASELHADVVRAAVVFMHATLEDLLRSTEELRLPLAPASAFERIGLMLPGADRAKERLTLVELAQLRGQTVNEVLLRAFQKHHEQSNYNNEQDVVGALQRMALEIRPFESYFSDLAAMMKRRHLIAHRADRNPRFPRLTNVMKIKDAERWVATVETFGEQLLSSL</sequence>
<organism evidence="1 2">
    <name type="scientific">Nannocystis punicea</name>
    <dbReference type="NCBI Taxonomy" id="2995304"/>
    <lineage>
        <taxon>Bacteria</taxon>
        <taxon>Pseudomonadati</taxon>
        <taxon>Myxococcota</taxon>
        <taxon>Polyangia</taxon>
        <taxon>Nannocystales</taxon>
        <taxon>Nannocystaceae</taxon>
        <taxon>Nannocystis</taxon>
    </lineage>
</organism>
<gene>
    <name evidence="1" type="ORF">O0S08_03225</name>
</gene>
<dbReference type="Proteomes" id="UP001164459">
    <property type="component" value="Chromosome"/>
</dbReference>
<name>A0ABY7H7U0_9BACT</name>